<evidence type="ECO:0000256" key="1">
    <source>
        <dbReference type="SAM" id="Phobius"/>
    </source>
</evidence>
<dbReference type="RefSeq" id="WP_145420073.1">
    <property type="nucleotide sequence ID" value="NZ_CP036526.1"/>
</dbReference>
<keyword evidence="3" id="KW-1185">Reference proteome</keyword>
<accession>A0A517NYU2</accession>
<dbReference type="Proteomes" id="UP000319817">
    <property type="component" value="Chromosome"/>
</dbReference>
<reference evidence="2 3" key="1">
    <citation type="submission" date="2019-02" db="EMBL/GenBank/DDBJ databases">
        <title>Deep-cultivation of Planctomycetes and their phenomic and genomic characterization uncovers novel biology.</title>
        <authorList>
            <person name="Wiegand S."/>
            <person name="Jogler M."/>
            <person name="Boedeker C."/>
            <person name="Pinto D."/>
            <person name="Vollmers J."/>
            <person name="Rivas-Marin E."/>
            <person name="Kohn T."/>
            <person name="Peeters S.H."/>
            <person name="Heuer A."/>
            <person name="Rast P."/>
            <person name="Oberbeckmann S."/>
            <person name="Bunk B."/>
            <person name="Jeske O."/>
            <person name="Meyerdierks A."/>
            <person name="Storesund J.E."/>
            <person name="Kallscheuer N."/>
            <person name="Luecker S."/>
            <person name="Lage O.M."/>
            <person name="Pohl T."/>
            <person name="Merkel B.J."/>
            <person name="Hornburger P."/>
            <person name="Mueller R.-W."/>
            <person name="Bruemmer F."/>
            <person name="Labrenz M."/>
            <person name="Spormann A.M."/>
            <person name="Op den Camp H."/>
            <person name="Overmann J."/>
            <person name="Amann R."/>
            <person name="Jetten M.S.M."/>
            <person name="Mascher T."/>
            <person name="Medema M.H."/>
            <person name="Devos D.P."/>
            <person name="Kaster A.-K."/>
            <person name="Ovreas L."/>
            <person name="Rohde M."/>
            <person name="Galperin M.Y."/>
            <person name="Jogler C."/>
        </authorList>
    </citation>
    <scope>NUCLEOTIDE SEQUENCE [LARGE SCALE GENOMIC DNA]</scope>
    <source>
        <strain evidence="2 3">K23_9</strain>
    </source>
</reference>
<sequence>MWRAIFIALGIMAIIFGTECLMIDSAVLYSGEGTKAIDFFDPTGVPNGASSEWRPKEWLPWAVAAAGWITVLWAFTLPRRWRTANAEG</sequence>
<keyword evidence="1" id="KW-0812">Transmembrane</keyword>
<keyword evidence="1" id="KW-0472">Membrane</keyword>
<gene>
    <name evidence="2" type="ORF">K239x_43060</name>
</gene>
<evidence type="ECO:0000313" key="3">
    <source>
        <dbReference type="Proteomes" id="UP000319817"/>
    </source>
</evidence>
<dbReference type="OrthoDB" id="280018at2"/>
<evidence type="ECO:0000313" key="2">
    <source>
        <dbReference type="EMBL" id="QDT12297.1"/>
    </source>
</evidence>
<proteinExistence type="predicted"/>
<dbReference type="EMBL" id="CP036526">
    <property type="protein sequence ID" value="QDT12297.1"/>
    <property type="molecule type" value="Genomic_DNA"/>
</dbReference>
<name>A0A517NYU2_9BACT</name>
<dbReference type="AlphaFoldDB" id="A0A517NYU2"/>
<organism evidence="2 3">
    <name type="scientific">Stieleria marina</name>
    <dbReference type="NCBI Taxonomy" id="1930275"/>
    <lineage>
        <taxon>Bacteria</taxon>
        <taxon>Pseudomonadati</taxon>
        <taxon>Planctomycetota</taxon>
        <taxon>Planctomycetia</taxon>
        <taxon>Pirellulales</taxon>
        <taxon>Pirellulaceae</taxon>
        <taxon>Stieleria</taxon>
    </lineage>
</organism>
<feature type="transmembrane region" description="Helical" evidence="1">
    <location>
        <begin position="58"/>
        <end position="77"/>
    </location>
</feature>
<protein>
    <submittedName>
        <fullName evidence="2">Uncharacterized protein</fullName>
    </submittedName>
</protein>
<keyword evidence="1" id="KW-1133">Transmembrane helix</keyword>